<sequence>MHTLYVDYLPEDVGTLWFWKIFSNFGNVKDSFIPMKRSKISGCNFGFIRYDFEEEARRAIDKANGLWIDDRGVVVKIVNYDKKKDNQKAFQKKGKNEDPNVNSLKSSQGLESFVEDSLGLHSLFYEAHDVELVKKTRSQEKLLDVYLDDLVSIDKAASGGSDYDDTNLVSNEPLIKYVDLMRHKK</sequence>
<organism evidence="1 2">
    <name type="scientific">Vaccinium darrowii</name>
    <dbReference type="NCBI Taxonomy" id="229202"/>
    <lineage>
        <taxon>Eukaryota</taxon>
        <taxon>Viridiplantae</taxon>
        <taxon>Streptophyta</taxon>
        <taxon>Embryophyta</taxon>
        <taxon>Tracheophyta</taxon>
        <taxon>Spermatophyta</taxon>
        <taxon>Magnoliopsida</taxon>
        <taxon>eudicotyledons</taxon>
        <taxon>Gunneridae</taxon>
        <taxon>Pentapetalae</taxon>
        <taxon>asterids</taxon>
        <taxon>Ericales</taxon>
        <taxon>Ericaceae</taxon>
        <taxon>Vaccinioideae</taxon>
        <taxon>Vaccinieae</taxon>
        <taxon>Vaccinium</taxon>
    </lineage>
</organism>
<accession>A0ACB7ZKL5</accession>
<dbReference type="EMBL" id="CM037159">
    <property type="protein sequence ID" value="KAH7866145.1"/>
    <property type="molecule type" value="Genomic_DNA"/>
</dbReference>
<evidence type="ECO:0000313" key="2">
    <source>
        <dbReference type="Proteomes" id="UP000828048"/>
    </source>
</evidence>
<reference evidence="1 2" key="1">
    <citation type="journal article" date="2021" name="Hortic Res">
        <title>High-quality reference genome and annotation aids understanding of berry development for evergreen blueberry (Vaccinium darrowii).</title>
        <authorList>
            <person name="Yu J."/>
            <person name="Hulse-Kemp A.M."/>
            <person name="Babiker E."/>
            <person name="Staton M."/>
        </authorList>
    </citation>
    <scope>NUCLEOTIDE SEQUENCE [LARGE SCALE GENOMIC DNA]</scope>
    <source>
        <strain evidence="2">cv. NJ 8807/NJ 8810</strain>
        <tissue evidence="1">Young leaf</tissue>
    </source>
</reference>
<keyword evidence="2" id="KW-1185">Reference proteome</keyword>
<name>A0ACB7ZKL5_9ERIC</name>
<evidence type="ECO:0000313" key="1">
    <source>
        <dbReference type="EMBL" id="KAH7866145.1"/>
    </source>
</evidence>
<proteinExistence type="predicted"/>
<dbReference type="Proteomes" id="UP000828048">
    <property type="component" value="Chromosome 9"/>
</dbReference>
<protein>
    <submittedName>
        <fullName evidence="1">Uncharacterized protein</fullName>
    </submittedName>
</protein>
<comment type="caution">
    <text evidence="1">The sequence shown here is derived from an EMBL/GenBank/DDBJ whole genome shotgun (WGS) entry which is preliminary data.</text>
</comment>
<gene>
    <name evidence="1" type="ORF">Vadar_016212</name>
</gene>